<dbReference type="InterPro" id="IPR027417">
    <property type="entry name" value="P-loop_NTPase"/>
</dbReference>
<dbReference type="Gene3D" id="3.80.10.10">
    <property type="entry name" value="Ribonuclease Inhibitor"/>
    <property type="match status" value="1"/>
</dbReference>
<keyword evidence="2" id="KW-0677">Repeat</keyword>
<accession>A0AAV6GB07</accession>
<dbReference type="PANTHER" id="PTHR48051:SF55">
    <property type="entry name" value="MALIGNANT FIBROUS HISTIOCYTOMA-AMPLIFIED SEQUENCE 1 HOMOLOG"/>
    <property type="match status" value="1"/>
</dbReference>
<dbReference type="GO" id="GO:0000166">
    <property type="term" value="F:nucleotide binding"/>
    <property type="evidence" value="ECO:0007669"/>
    <property type="project" value="UniProtKB-KW"/>
</dbReference>
<dbReference type="InterPro" id="IPR032675">
    <property type="entry name" value="LRR_dom_sf"/>
</dbReference>
<dbReference type="EMBL" id="JADWDJ010000014">
    <property type="protein sequence ID" value="KAG5270672.1"/>
    <property type="molecule type" value="Genomic_DNA"/>
</dbReference>
<dbReference type="Pfam" id="PF08477">
    <property type="entry name" value="Roc"/>
    <property type="match status" value="1"/>
</dbReference>
<comment type="caution">
    <text evidence="5">The sequence shown here is derived from an EMBL/GenBank/DDBJ whole genome shotgun (WGS) entry which is preliminary data.</text>
</comment>
<dbReference type="InterPro" id="IPR001611">
    <property type="entry name" value="Leu-rich_rpt"/>
</dbReference>
<dbReference type="Proteomes" id="UP000823561">
    <property type="component" value="Chromosome 14"/>
</dbReference>
<dbReference type="PROSITE" id="PS51424">
    <property type="entry name" value="ROC"/>
    <property type="match status" value="1"/>
</dbReference>
<dbReference type="PROSITE" id="PS51450">
    <property type="entry name" value="LRR"/>
    <property type="match status" value="1"/>
</dbReference>
<dbReference type="PANTHER" id="PTHR48051">
    <property type="match status" value="1"/>
</dbReference>
<gene>
    <name evidence="5" type="ORF">AALO_G00195240</name>
</gene>
<evidence type="ECO:0000313" key="5">
    <source>
        <dbReference type="EMBL" id="KAG5270672.1"/>
    </source>
</evidence>
<organism evidence="5 6">
    <name type="scientific">Alosa alosa</name>
    <name type="common">allis shad</name>
    <dbReference type="NCBI Taxonomy" id="278164"/>
    <lineage>
        <taxon>Eukaryota</taxon>
        <taxon>Metazoa</taxon>
        <taxon>Chordata</taxon>
        <taxon>Craniata</taxon>
        <taxon>Vertebrata</taxon>
        <taxon>Euteleostomi</taxon>
        <taxon>Actinopterygii</taxon>
        <taxon>Neopterygii</taxon>
        <taxon>Teleostei</taxon>
        <taxon>Clupei</taxon>
        <taxon>Clupeiformes</taxon>
        <taxon>Clupeoidei</taxon>
        <taxon>Clupeidae</taxon>
        <taxon>Alosa</taxon>
    </lineage>
</organism>
<evidence type="ECO:0000259" key="4">
    <source>
        <dbReference type="PROSITE" id="PS51424"/>
    </source>
</evidence>
<proteinExistence type="predicted"/>
<dbReference type="InterPro" id="IPR025875">
    <property type="entry name" value="Leu-rich_rpt_4"/>
</dbReference>
<dbReference type="Pfam" id="PF12799">
    <property type="entry name" value="LRR_4"/>
    <property type="match status" value="1"/>
</dbReference>
<dbReference type="Pfam" id="PF13855">
    <property type="entry name" value="LRR_8"/>
    <property type="match status" value="1"/>
</dbReference>
<evidence type="ECO:0000256" key="1">
    <source>
        <dbReference type="ARBA" id="ARBA00022614"/>
    </source>
</evidence>
<dbReference type="InterPro" id="IPR003591">
    <property type="entry name" value="Leu-rich_rpt_typical-subtyp"/>
</dbReference>
<feature type="domain" description="Roc" evidence="4">
    <location>
        <begin position="208"/>
        <end position="421"/>
    </location>
</feature>
<dbReference type="SUPFAM" id="SSF52058">
    <property type="entry name" value="L domain-like"/>
    <property type="match status" value="1"/>
</dbReference>
<name>A0AAV6GB07_9TELE</name>
<dbReference type="GO" id="GO:0009966">
    <property type="term" value="P:regulation of signal transduction"/>
    <property type="evidence" value="ECO:0007669"/>
    <property type="project" value="UniProtKB-ARBA"/>
</dbReference>
<dbReference type="Gene3D" id="3.40.50.300">
    <property type="entry name" value="P-loop containing nucleotide triphosphate hydrolases"/>
    <property type="match status" value="1"/>
</dbReference>
<dbReference type="Gene3D" id="3.30.70.1390">
    <property type="entry name" value="ROC domain from the Parkinson's disease-associated leucine-rich repeat kinase 2"/>
    <property type="match status" value="1"/>
</dbReference>
<dbReference type="SMART" id="SM00369">
    <property type="entry name" value="LRR_TYP"/>
    <property type="match status" value="4"/>
</dbReference>
<keyword evidence="6" id="KW-1185">Reference proteome</keyword>
<dbReference type="SMART" id="SM00364">
    <property type="entry name" value="LRR_BAC"/>
    <property type="match status" value="5"/>
</dbReference>
<dbReference type="AlphaFoldDB" id="A0AAV6GB07"/>
<dbReference type="InterPro" id="IPR050216">
    <property type="entry name" value="LRR_domain-containing"/>
</dbReference>
<evidence type="ECO:0000256" key="2">
    <source>
        <dbReference type="ARBA" id="ARBA00022737"/>
    </source>
</evidence>
<keyword evidence="3" id="KW-0547">Nucleotide-binding</keyword>
<reference evidence="5" key="1">
    <citation type="submission" date="2020-10" db="EMBL/GenBank/DDBJ databases">
        <title>Chromosome-scale genome assembly of the Allis shad, Alosa alosa.</title>
        <authorList>
            <person name="Margot Z."/>
            <person name="Christophe K."/>
            <person name="Cabau C."/>
            <person name="Louis A."/>
            <person name="Berthelot C."/>
            <person name="Parey E."/>
            <person name="Roest Crollius H."/>
            <person name="Montfort J."/>
            <person name="Robinson-Rechavi M."/>
            <person name="Bucao C."/>
            <person name="Bouchez O."/>
            <person name="Gislard M."/>
            <person name="Lluch J."/>
            <person name="Milhes M."/>
            <person name="Lampietro C."/>
            <person name="Lopez Roques C."/>
            <person name="Donnadieu C."/>
            <person name="Braasch I."/>
            <person name="Desvignes T."/>
            <person name="Postlethwait J."/>
            <person name="Bobe J."/>
            <person name="Guiguen Y."/>
        </authorList>
    </citation>
    <scope>NUCLEOTIDE SEQUENCE</scope>
    <source>
        <strain evidence="5">M-15738</strain>
        <tissue evidence="5">Blood</tissue>
    </source>
</reference>
<keyword evidence="1" id="KW-0433">Leucine-rich repeat</keyword>
<dbReference type="GO" id="GO:0005737">
    <property type="term" value="C:cytoplasm"/>
    <property type="evidence" value="ECO:0007669"/>
    <property type="project" value="TreeGrafter"/>
</dbReference>
<dbReference type="InterPro" id="IPR020859">
    <property type="entry name" value="ROC"/>
</dbReference>
<evidence type="ECO:0000313" key="6">
    <source>
        <dbReference type="Proteomes" id="UP000823561"/>
    </source>
</evidence>
<evidence type="ECO:0000256" key="3">
    <source>
        <dbReference type="ARBA" id="ARBA00022741"/>
    </source>
</evidence>
<protein>
    <recommendedName>
        <fullName evidence="4">Roc domain-containing protein</fullName>
    </recommendedName>
</protein>
<dbReference type="SUPFAM" id="SSF52540">
    <property type="entry name" value="P-loop containing nucleoside triphosphate hydrolases"/>
    <property type="match status" value="1"/>
</dbReference>
<sequence length="831" mass="95669">MPSTNGHNLQGKKDRDFAGRKLKSLPKSIFDNCEIITKVDLQRNRLKQVSGISQLVNLTELILSRNELADFPEEIGKLHHLKTLYINQNIIKCISEKVFPSLQKLEFLKLSTNRLMELPSDINQCRSLIYLNASNNYLKDLQALVGVPKLRDLYVENNRLTDLPGELFANLTMFKATGNPLRKPPGDICIGGLKDIRSYFTMLRDSSSPVTVKTIKTMFLGSSMAGKSTLCRSFQSSRPVEVDVADRTVGIEIIEVEKGGVRFLCWDFAGQEEYYITHHVFITPQAFVILAIDLSSYDPSDPQSFEEHVSFWISNIQLRVPDSVVLPVGTHVDQCLDIDRKKKHINSKLQSMLTDRTETLQQLKKKLQESDDPSLYSDQMNDLSRLTHYKLKVLDLLLVDCTKPGYIQMFQDHTLKEVTNKDNFPSIERTLPGIYQEVEKEIQDLLIEDDIPQHGRVTLSDLLDIYISQKELDPENIKCILRYFHRIGVIVWYEEIESLKNDVFLKPSILITLFKAIIRHDLEKQIKDITMRQLKSMKVLNKHRETWLSDYKEKATLHNVAISILVQKELETLHLDDADLVQEIVGNGNKPGSLLCLLQHFEVCLPTKITSPLNPTAPEFHPNKTWVASNPNVYDPDSACMFPSYLQNNDRVFQMWGEDKMSDLTVHIYFIPEIPYGFFHRLVIKTCPLYTTHWVGKDQCCFSSCKTLTLIQVKNVEGDQYINIRCKEQTDKNEIKKSWQMVRDIMLKMDQLAQEWPGLIQYVHSPCKEYGCSAYFQWRDWTDWLKSPGSGKSDSSTKEEKVTCRNGHTRRIELIYPKGLFNSDSTENQAA</sequence>